<protein>
    <recommendedName>
        <fullName evidence="2">Recombinase domain-containing protein</fullName>
    </recommendedName>
</protein>
<dbReference type="AlphaFoldDB" id="A0A5R9J0P2"/>
<feature type="compositionally biased region" description="Polar residues" evidence="1">
    <location>
        <begin position="106"/>
        <end position="119"/>
    </location>
</feature>
<sequence length="200" mass="21711">MDEPTARTLHRQAVEARQLTLALGEEKAEGLVFRFALEASAAAGVERVVFLALRGDEGQVECFWPVPLVVPSTGRAGTEPVSCAYLVMRCKGMSCSAIGHPRPPMNTGSATSWPSNTPEGQDDLSTVAAPEGLSHPGGETARRRSLAWHAKMRPLLLDLCAQGLSNKQIADVLNQRGIRTQLRARWRPDHVRKLIMSPPA</sequence>
<evidence type="ECO:0000259" key="2">
    <source>
        <dbReference type="Pfam" id="PF07508"/>
    </source>
</evidence>
<evidence type="ECO:0000313" key="3">
    <source>
        <dbReference type="EMBL" id="TLU70509.1"/>
    </source>
</evidence>
<dbReference type="Pfam" id="PF07508">
    <property type="entry name" value="Recombinase"/>
    <property type="match status" value="1"/>
</dbReference>
<name>A0A5R9J0P2_9PROT</name>
<dbReference type="Proteomes" id="UP000305654">
    <property type="component" value="Unassembled WGS sequence"/>
</dbReference>
<dbReference type="GO" id="GO:0003677">
    <property type="term" value="F:DNA binding"/>
    <property type="evidence" value="ECO:0007669"/>
    <property type="project" value="InterPro"/>
</dbReference>
<organism evidence="3 4">
    <name type="scientific">Lichenicoccus roseus</name>
    <dbReference type="NCBI Taxonomy" id="2683649"/>
    <lineage>
        <taxon>Bacteria</taxon>
        <taxon>Pseudomonadati</taxon>
        <taxon>Pseudomonadota</taxon>
        <taxon>Alphaproteobacteria</taxon>
        <taxon>Acetobacterales</taxon>
        <taxon>Acetobacteraceae</taxon>
        <taxon>Lichenicoccus</taxon>
    </lineage>
</organism>
<dbReference type="EMBL" id="VCDI01000016">
    <property type="protein sequence ID" value="TLU70509.1"/>
    <property type="molecule type" value="Genomic_DNA"/>
</dbReference>
<reference evidence="3 4" key="1">
    <citation type="submission" date="2019-05" db="EMBL/GenBank/DDBJ databases">
        <authorList>
            <person name="Pankratov T."/>
            <person name="Grouzdev D."/>
        </authorList>
    </citation>
    <scope>NUCLEOTIDE SEQUENCE [LARGE SCALE GENOMIC DNA]</scope>
    <source>
        <strain evidence="3 4">KEBCLARHB70R</strain>
    </source>
</reference>
<evidence type="ECO:0000313" key="4">
    <source>
        <dbReference type="Proteomes" id="UP000305654"/>
    </source>
</evidence>
<feature type="region of interest" description="Disordered" evidence="1">
    <location>
        <begin position="99"/>
        <end position="140"/>
    </location>
</feature>
<feature type="domain" description="Recombinase" evidence="2">
    <location>
        <begin position="158"/>
        <end position="198"/>
    </location>
</feature>
<comment type="caution">
    <text evidence="3">The sequence shown here is derived from an EMBL/GenBank/DDBJ whole genome shotgun (WGS) entry which is preliminary data.</text>
</comment>
<gene>
    <name evidence="3" type="ORF">FE263_21530</name>
</gene>
<proteinExistence type="predicted"/>
<dbReference type="RefSeq" id="WP_138328106.1">
    <property type="nucleotide sequence ID" value="NZ_VCDI01000016.1"/>
</dbReference>
<dbReference type="GO" id="GO:0000150">
    <property type="term" value="F:DNA strand exchange activity"/>
    <property type="evidence" value="ECO:0007669"/>
    <property type="project" value="InterPro"/>
</dbReference>
<dbReference type="InterPro" id="IPR011109">
    <property type="entry name" value="DNA_bind_recombinase_dom"/>
</dbReference>
<accession>A0A5R9J0P2</accession>
<evidence type="ECO:0000256" key="1">
    <source>
        <dbReference type="SAM" id="MobiDB-lite"/>
    </source>
</evidence>
<dbReference type="OrthoDB" id="7272030at2"/>
<keyword evidence="4" id="KW-1185">Reference proteome</keyword>